<gene>
    <name evidence="2" type="ORF">GCWU000182_001599</name>
</gene>
<dbReference type="Proteomes" id="UP000019050">
    <property type="component" value="Unassembled WGS sequence"/>
</dbReference>
<dbReference type="CDD" id="cd06259">
    <property type="entry name" value="YdcF-like"/>
    <property type="match status" value="1"/>
</dbReference>
<dbReference type="PANTHER" id="PTHR30336:SF6">
    <property type="entry name" value="INTEGRAL MEMBRANE PROTEIN"/>
    <property type="match status" value="1"/>
</dbReference>
<accession>W1Q201</accession>
<dbReference type="PANTHER" id="PTHR30336">
    <property type="entry name" value="INNER MEMBRANE PROTEIN, PROBABLE PERMEASE"/>
    <property type="match status" value="1"/>
</dbReference>
<dbReference type="eggNOG" id="COG2949">
    <property type="taxonomic scope" value="Bacteria"/>
</dbReference>
<dbReference type="EMBL" id="ACIN03000014">
    <property type="protein sequence ID" value="ESK65056.1"/>
    <property type="molecule type" value="Genomic_DNA"/>
</dbReference>
<evidence type="ECO:0000259" key="1">
    <source>
        <dbReference type="Pfam" id="PF02698"/>
    </source>
</evidence>
<dbReference type="GeneID" id="84817188"/>
<dbReference type="InterPro" id="IPR003848">
    <property type="entry name" value="DUF218"/>
</dbReference>
<feature type="domain" description="DUF218" evidence="1">
    <location>
        <begin position="53"/>
        <end position="171"/>
    </location>
</feature>
<sequence length="229" mass="25264">MILSIFKAIIGLASLGLLLILAINLWVIVSAQFQTKTPQQIQATDWASDQVPILVLGAGIIDNKEPSKVLAGRLNSALTLAQTFPNKALIMSGDHTNQYYNEVAVMKDYLVQHGVASERIYLDHAGYSTYDSLYRLKHVLGQNRVIIVTQGYHLSRALMLARGLGLQAVGLAAEEAASTRFKREFREIGARLKDFAVTYLGYQMPQPSLDFPIDFSQSGDLTDHIKVGD</sequence>
<comment type="caution">
    <text evidence="2">The sequence shown here is derived from an EMBL/GenBank/DDBJ whole genome shotgun (WGS) entry which is preliminary data.</text>
</comment>
<dbReference type="RefSeq" id="WP_023392239.1">
    <property type="nucleotide sequence ID" value="NZ_KI535341.1"/>
</dbReference>
<dbReference type="InterPro" id="IPR051599">
    <property type="entry name" value="Cell_Envelope_Assoc"/>
</dbReference>
<dbReference type="Gene3D" id="3.40.50.620">
    <property type="entry name" value="HUPs"/>
    <property type="match status" value="1"/>
</dbReference>
<dbReference type="GO" id="GO:0005886">
    <property type="term" value="C:plasma membrane"/>
    <property type="evidence" value="ECO:0007669"/>
    <property type="project" value="TreeGrafter"/>
</dbReference>
<proteinExistence type="predicted"/>
<dbReference type="Pfam" id="PF02698">
    <property type="entry name" value="DUF218"/>
    <property type="match status" value="1"/>
</dbReference>
<dbReference type="HOGENOM" id="CLU_051474_0_1_9"/>
<keyword evidence="3" id="KW-1185">Reference proteome</keyword>
<dbReference type="InterPro" id="IPR014729">
    <property type="entry name" value="Rossmann-like_a/b/a_fold"/>
</dbReference>
<organism evidence="2 3">
    <name type="scientific">Abiotrophia defectiva ATCC 49176</name>
    <dbReference type="NCBI Taxonomy" id="592010"/>
    <lineage>
        <taxon>Bacteria</taxon>
        <taxon>Bacillati</taxon>
        <taxon>Bacillota</taxon>
        <taxon>Bacilli</taxon>
        <taxon>Lactobacillales</taxon>
        <taxon>Aerococcaceae</taxon>
        <taxon>Abiotrophia</taxon>
    </lineage>
</organism>
<name>W1Q201_ABIDE</name>
<evidence type="ECO:0000313" key="3">
    <source>
        <dbReference type="Proteomes" id="UP000019050"/>
    </source>
</evidence>
<reference evidence="2" key="1">
    <citation type="submission" date="2013-06" db="EMBL/GenBank/DDBJ databases">
        <authorList>
            <person name="Weinstock G."/>
            <person name="Sodergren E."/>
            <person name="Clifton S."/>
            <person name="Fulton L."/>
            <person name="Fulton B."/>
            <person name="Courtney L."/>
            <person name="Fronick C."/>
            <person name="Harrison M."/>
            <person name="Strong C."/>
            <person name="Farmer C."/>
            <person name="Delahaunty K."/>
            <person name="Markovic C."/>
            <person name="Hall O."/>
            <person name="Minx P."/>
            <person name="Tomlinson C."/>
            <person name="Mitreva M."/>
            <person name="Nelson J."/>
            <person name="Hou S."/>
            <person name="Wollam A."/>
            <person name="Pepin K.H."/>
            <person name="Johnson M."/>
            <person name="Bhonagiri V."/>
            <person name="Nash W.E."/>
            <person name="Warren W."/>
            <person name="Chinwalla A."/>
            <person name="Mardis E.R."/>
            <person name="Wilson R.K."/>
        </authorList>
    </citation>
    <scope>NUCLEOTIDE SEQUENCE [LARGE SCALE GENOMIC DNA]</scope>
    <source>
        <strain evidence="2">ATCC 49176</strain>
    </source>
</reference>
<protein>
    <recommendedName>
        <fullName evidence="1">DUF218 domain-containing protein</fullName>
    </recommendedName>
</protein>
<evidence type="ECO:0000313" key="2">
    <source>
        <dbReference type="EMBL" id="ESK65056.1"/>
    </source>
</evidence>
<dbReference type="OrthoDB" id="9782395at2"/>
<dbReference type="AlphaFoldDB" id="W1Q201"/>
<dbReference type="STRING" id="592010.GCWU000182_001599"/>